<protein>
    <submittedName>
        <fullName evidence="2">Uncharacterized protein</fullName>
    </submittedName>
</protein>
<organism evidence="2 3">
    <name type="scientific">Penicillium cinerascens</name>
    <dbReference type="NCBI Taxonomy" id="70096"/>
    <lineage>
        <taxon>Eukaryota</taxon>
        <taxon>Fungi</taxon>
        <taxon>Dikarya</taxon>
        <taxon>Ascomycota</taxon>
        <taxon>Pezizomycotina</taxon>
        <taxon>Eurotiomycetes</taxon>
        <taxon>Eurotiomycetidae</taxon>
        <taxon>Eurotiales</taxon>
        <taxon>Aspergillaceae</taxon>
        <taxon>Penicillium</taxon>
    </lineage>
</organism>
<dbReference type="AlphaFoldDB" id="A0A9W9MII0"/>
<dbReference type="RefSeq" id="XP_058307829.1">
    <property type="nucleotide sequence ID" value="XM_058453638.1"/>
</dbReference>
<reference evidence="2" key="2">
    <citation type="journal article" date="2023" name="IMA Fungus">
        <title>Comparative genomic study of the Penicillium genus elucidates a diverse pangenome and 15 lateral gene transfer events.</title>
        <authorList>
            <person name="Petersen C."/>
            <person name="Sorensen T."/>
            <person name="Nielsen M.R."/>
            <person name="Sondergaard T.E."/>
            <person name="Sorensen J.L."/>
            <person name="Fitzpatrick D.A."/>
            <person name="Frisvad J.C."/>
            <person name="Nielsen K.L."/>
        </authorList>
    </citation>
    <scope>NUCLEOTIDE SEQUENCE</scope>
    <source>
        <strain evidence="2">IBT 15544</strain>
    </source>
</reference>
<keyword evidence="3" id="KW-1185">Reference proteome</keyword>
<evidence type="ECO:0000313" key="2">
    <source>
        <dbReference type="EMBL" id="KAJ5201913.1"/>
    </source>
</evidence>
<dbReference type="Proteomes" id="UP001150904">
    <property type="component" value="Unassembled WGS sequence"/>
</dbReference>
<gene>
    <name evidence="2" type="ORF">N7498_006576</name>
</gene>
<sequence length="69" mass="7479">MLLLGVEATSTGGSLGVNSERDPWEKRDELTGKDEMDVWDKWKLEADSRSFAGARSDNVNGADCAGHVP</sequence>
<evidence type="ECO:0000256" key="1">
    <source>
        <dbReference type="SAM" id="MobiDB-lite"/>
    </source>
</evidence>
<dbReference type="GeneID" id="83180939"/>
<name>A0A9W9MII0_9EURO</name>
<accession>A0A9W9MII0</accession>
<comment type="caution">
    <text evidence="2">The sequence shown here is derived from an EMBL/GenBank/DDBJ whole genome shotgun (WGS) entry which is preliminary data.</text>
</comment>
<proteinExistence type="predicted"/>
<evidence type="ECO:0000313" key="3">
    <source>
        <dbReference type="Proteomes" id="UP001150904"/>
    </source>
</evidence>
<dbReference type="EMBL" id="JAPQKR010000013">
    <property type="protein sequence ID" value="KAJ5201913.1"/>
    <property type="molecule type" value="Genomic_DNA"/>
</dbReference>
<feature type="region of interest" description="Disordered" evidence="1">
    <location>
        <begin position="1"/>
        <end position="25"/>
    </location>
</feature>
<reference evidence="2" key="1">
    <citation type="submission" date="2022-12" db="EMBL/GenBank/DDBJ databases">
        <authorList>
            <person name="Petersen C."/>
        </authorList>
    </citation>
    <scope>NUCLEOTIDE SEQUENCE</scope>
    <source>
        <strain evidence="2">IBT 15544</strain>
    </source>
</reference>